<evidence type="ECO:0000313" key="4">
    <source>
        <dbReference type="Proteomes" id="UP000250140"/>
    </source>
</evidence>
<feature type="domain" description="Manganese/iron superoxide dismutase C-terminal" evidence="2">
    <location>
        <begin position="134"/>
        <end position="193"/>
    </location>
</feature>
<dbReference type="InterPro" id="IPR036324">
    <property type="entry name" value="Mn/Fe_SOD_N_sf"/>
</dbReference>
<dbReference type="EMBL" id="KV750932">
    <property type="protein sequence ID" value="OCL02539.1"/>
    <property type="molecule type" value="Genomic_DNA"/>
</dbReference>
<organism evidence="3 4">
    <name type="scientific">Glonium stellatum</name>
    <dbReference type="NCBI Taxonomy" id="574774"/>
    <lineage>
        <taxon>Eukaryota</taxon>
        <taxon>Fungi</taxon>
        <taxon>Dikarya</taxon>
        <taxon>Ascomycota</taxon>
        <taxon>Pezizomycotina</taxon>
        <taxon>Dothideomycetes</taxon>
        <taxon>Pleosporomycetidae</taxon>
        <taxon>Gloniales</taxon>
        <taxon>Gloniaceae</taxon>
        <taxon>Glonium</taxon>
    </lineage>
</organism>
<evidence type="ECO:0000313" key="3">
    <source>
        <dbReference type="EMBL" id="OCL02539.1"/>
    </source>
</evidence>
<dbReference type="SUPFAM" id="SSF54719">
    <property type="entry name" value="Fe,Mn superoxide dismutase (SOD), C-terminal domain"/>
    <property type="match status" value="1"/>
</dbReference>
<reference evidence="3 4" key="1">
    <citation type="journal article" date="2016" name="Nat. Commun.">
        <title>Ectomycorrhizal ecology is imprinted in the genome of the dominant symbiotic fungus Cenococcum geophilum.</title>
        <authorList>
            <consortium name="DOE Joint Genome Institute"/>
            <person name="Peter M."/>
            <person name="Kohler A."/>
            <person name="Ohm R.A."/>
            <person name="Kuo A."/>
            <person name="Krutzmann J."/>
            <person name="Morin E."/>
            <person name="Arend M."/>
            <person name="Barry K.W."/>
            <person name="Binder M."/>
            <person name="Choi C."/>
            <person name="Clum A."/>
            <person name="Copeland A."/>
            <person name="Grisel N."/>
            <person name="Haridas S."/>
            <person name="Kipfer T."/>
            <person name="LaButti K."/>
            <person name="Lindquist E."/>
            <person name="Lipzen A."/>
            <person name="Maire R."/>
            <person name="Meier B."/>
            <person name="Mihaltcheva S."/>
            <person name="Molinier V."/>
            <person name="Murat C."/>
            <person name="Poggeler S."/>
            <person name="Quandt C.A."/>
            <person name="Sperisen C."/>
            <person name="Tritt A."/>
            <person name="Tisserant E."/>
            <person name="Crous P.W."/>
            <person name="Henrissat B."/>
            <person name="Nehls U."/>
            <person name="Egli S."/>
            <person name="Spatafora J.W."/>
            <person name="Grigoriev I.V."/>
            <person name="Martin F.M."/>
        </authorList>
    </citation>
    <scope>NUCLEOTIDE SEQUENCE [LARGE SCALE GENOMIC DNA]</scope>
    <source>
        <strain evidence="3 4">CBS 207.34</strain>
    </source>
</reference>
<dbReference type="PANTHER" id="PTHR43595:SF2">
    <property type="entry name" value="SMALL RIBOSOMAL SUBUNIT PROTEIN MS42"/>
    <property type="match status" value="1"/>
</dbReference>
<dbReference type="Pfam" id="PF02777">
    <property type="entry name" value="Sod_Fe_C"/>
    <property type="match status" value="2"/>
</dbReference>
<evidence type="ECO:0000256" key="1">
    <source>
        <dbReference type="ARBA" id="ARBA00037226"/>
    </source>
</evidence>
<dbReference type="OrthoDB" id="275227at2759"/>
<keyword evidence="4" id="KW-1185">Reference proteome</keyword>
<dbReference type="AlphaFoldDB" id="A0A8E2JMU9"/>
<sequence length="308" mass="34354">MIIQSLSSPQHLLRPASRAARCIPQLSIPPAQRRRLHSVPPLKDNNALVKEGVPGLLSAPSFKTAWTDYQGWVVQKLNEKTAGTQLEFDDPKTVLLKTAREPAFAATFNYASMAFNNHFFFKGITRDEQIAPPSHTLTAAIDLAFSSMDTLRAEFLATAEVMFGPGFVWLVEHQPRESRAGLRILATYLAGSPLPGAHYREQSQDLNTQDPSYLAGLSQAEYARQTTVQNTAGVYGQHSTQRSNQSKLALGGAEVTPLLCVNTWEHVWLGDYGVEGKRKYLENWWDRIDWSVVNQLASVRPTNKFMGR</sequence>
<protein>
    <submittedName>
        <fullName evidence="3">Manganese and iron superoxide dismutase</fullName>
    </submittedName>
</protein>
<feature type="domain" description="Manganese/iron superoxide dismutase C-terminal" evidence="2">
    <location>
        <begin position="240"/>
        <end position="295"/>
    </location>
</feature>
<accession>A0A8E2JMU9</accession>
<dbReference type="GO" id="GO:0005737">
    <property type="term" value="C:cytoplasm"/>
    <property type="evidence" value="ECO:0007669"/>
    <property type="project" value="TreeGrafter"/>
</dbReference>
<dbReference type="PANTHER" id="PTHR43595">
    <property type="entry name" value="37S RIBOSOMAL PROTEIN S26, MITOCHONDRIAL"/>
    <property type="match status" value="1"/>
</dbReference>
<evidence type="ECO:0000259" key="2">
    <source>
        <dbReference type="Pfam" id="PF02777"/>
    </source>
</evidence>
<proteinExistence type="predicted"/>
<dbReference type="GO" id="GO:0046872">
    <property type="term" value="F:metal ion binding"/>
    <property type="evidence" value="ECO:0007669"/>
    <property type="project" value="InterPro"/>
</dbReference>
<comment type="function">
    <text evidence="1">Component of the mitochondrial ribosome (mitoribosome), a dedicated translation machinery responsible for the synthesis of mitochondrial genome-encoded proteins, including at least some of the essential transmembrane subunits of the mitochondrial respiratory chain. The mitoribosomes are attached to the mitochondrial inner membrane and translation products are cotranslationally integrated into the membrane.</text>
</comment>
<dbReference type="GO" id="GO:0004784">
    <property type="term" value="F:superoxide dismutase activity"/>
    <property type="evidence" value="ECO:0007669"/>
    <property type="project" value="InterPro"/>
</dbReference>
<dbReference type="InterPro" id="IPR036314">
    <property type="entry name" value="SOD_C_sf"/>
</dbReference>
<name>A0A8E2JMU9_9PEZI</name>
<dbReference type="Proteomes" id="UP000250140">
    <property type="component" value="Unassembled WGS sequence"/>
</dbReference>
<dbReference type="SUPFAM" id="SSF46609">
    <property type="entry name" value="Fe,Mn superoxide dismutase (SOD), N-terminal domain"/>
    <property type="match status" value="1"/>
</dbReference>
<dbReference type="Gene3D" id="3.55.40.20">
    <property type="entry name" value="Iron/manganese superoxide dismutase, C-terminal domain"/>
    <property type="match status" value="1"/>
</dbReference>
<dbReference type="InterPro" id="IPR019832">
    <property type="entry name" value="Mn/Fe_SOD_C"/>
</dbReference>
<gene>
    <name evidence="3" type="ORF">AOQ84DRAFT_349041</name>
</gene>